<name>A0A330HKJ0_9HYPH</name>
<dbReference type="InterPro" id="IPR047216">
    <property type="entry name" value="Endonuclease_DUF559_bact"/>
</dbReference>
<comment type="caution">
    <text evidence="3">The sequence shown here is derived from an EMBL/GenBank/DDBJ whole genome shotgun (WGS) entry which is preliminary data.</text>
</comment>
<evidence type="ECO:0000259" key="2">
    <source>
        <dbReference type="Pfam" id="PF04480"/>
    </source>
</evidence>
<dbReference type="InterPro" id="IPR011335">
    <property type="entry name" value="Restrct_endonuc-II-like"/>
</dbReference>
<dbReference type="Proteomes" id="UP000251558">
    <property type="component" value="Unassembled WGS sequence"/>
</dbReference>
<dbReference type="AlphaFoldDB" id="A0A330HKJ0"/>
<feature type="region of interest" description="Disordered" evidence="1">
    <location>
        <begin position="1"/>
        <end position="31"/>
    </location>
</feature>
<proteinExistence type="predicted"/>
<evidence type="ECO:0000313" key="4">
    <source>
        <dbReference type="Proteomes" id="UP000251558"/>
    </source>
</evidence>
<reference evidence="3 4" key="1">
    <citation type="submission" date="2018-07" db="EMBL/GenBank/DDBJ databases">
        <title>Diversity of Mesorhizobium strains in Brazil.</title>
        <authorList>
            <person name="Helene L.C.F."/>
            <person name="Dall'Agnol R."/>
            <person name="Delamuta J.R.M."/>
            <person name="Hungria M."/>
        </authorList>
    </citation>
    <scope>NUCLEOTIDE SEQUENCE [LARGE SCALE GENOMIC DNA]</scope>
    <source>
        <strain evidence="3 4">AC99b</strain>
    </source>
</reference>
<dbReference type="OrthoDB" id="9798754at2"/>
<keyword evidence="4" id="KW-1185">Reference proteome</keyword>
<dbReference type="SUPFAM" id="SSF52980">
    <property type="entry name" value="Restriction endonuclease-like"/>
    <property type="match status" value="1"/>
</dbReference>
<dbReference type="PANTHER" id="PTHR38590">
    <property type="entry name" value="BLL0828 PROTEIN"/>
    <property type="match status" value="1"/>
</dbReference>
<dbReference type="PANTHER" id="PTHR38590:SF1">
    <property type="entry name" value="BLL0828 PROTEIN"/>
    <property type="match status" value="1"/>
</dbReference>
<evidence type="ECO:0000256" key="1">
    <source>
        <dbReference type="SAM" id="MobiDB-lite"/>
    </source>
</evidence>
<keyword evidence="3" id="KW-0378">Hydrolase</keyword>
<sequence>MAPRSGDGVGEGAGQTRSRRKQGTTHRAQNLRQAGNQAEALLWLELKARKLGGYRFTHQFSIGPYFADFACRERWLVVEVDGHQHANSSSDRRRDDFMQAEGYSILRVWNHDVLKHRTSVCETNLAALDGRLVENIVASDLRFVFTPRSSDSVFSNTDPSV</sequence>
<dbReference type="EMBL" id="QMBP01000009">
    <property type="protein sequence ID" value="RAZ89231.1"/>
    <property type="molecule type" value="Genomic_DNA"/>
</dbReference>
<dbReference type="GO" id="GO:0004519">
    <property type="term" value="F:endonuclease activity"/>
    <property type="evidence" value="ECO:0007669"/>
    <property type="project" value="UniProtKB-KW"/>
</dbReference>
<evidence type="ECO:0000313" key="3">
    <source>
        <dbReference type="EMBL" id="RAZ89231.1"/>
    </source>
</evidence>
<gene>
    <name evidence="3" type="ORF">DPM33_19995</name>
</gene>
<dbReference type="Gene3D" id="3.40.960.10">
    <property type="entry name" value="VSR Endonuclease"/>
    <property type="match status" value="1"/>
</dbReference>
<organism evidence="3 4">
    <name type="scientific">Mesorhizobium hawassense</name>
    <dbReference type="NCBI Taxonomy" id="1209954"/>
    <lineage>
        <taxon>Bacteria</taxon>
        <taxon>Pseudomonadati</taxon>
        <taxon>Pseudomonadota</taxon>
        <taxon>Alphaproteobacteria</taxon>
        <taxon>Hyphomicrobiales</taxon>
        <taxon>Phyllobacteriaceae</taxon>
        <taxon>Mesorhizobium</taxon>
    </lineage>
</organism>
<keyword evidence="3" id="KW-0540">Nuclease</keyword>
<feature type="domain" description="DUF559" evidence="2">
    <location>
        <begin position="25"/>
        <end position="127"/>
    </location>
</feature>
<accession>A0A330HKJ0</accession>
<dbReference type="CDD" id="cd01038">
    <property type="entry name" value="Endonuclease_DUF559"/>
    <property type="match status" value="1"/>
</dbReference>
<keyword evidence="3" id="KW-0255">Endonuclease</keyword>
<protein>
    <submittedName>
        <fullName evidence="3">Endonuclease domain-containing protein</fullName>
    </submittedName>
</protein>
<dbReference type="Pfam" id="PF04480">
    <property type="entry name" value="DUF559"/>
    <property type="match status" value="1"/>
</dbReference>
<dbReference type="InterPro" id="IPR007569">
    <property type="entry name" value="DUF559"/>
</dbReference>
<dbReference type="RefSeq" id="WP_112099144.1">
    <property type="nucleotide sequence ID" value="NZ_QMBP01000009.1"/>
</dbReference>